<dbReference type="Gene3D" id="6.10.160.20">
    <property type="match status" value="1"/>
</dbReference>
<name>A0A2G2VNW8_CAPBA</name>
<dbReference type="STRING" id="33114.A0A2G2VNW8"/>
<keyword evidence="10" id="KW-1185">Reference proteome</keyword>
<protein>
    <recommendedName>
        <fullName evidence="8">Histone deacetylase complex subunit SAP30 Sin3 binding domain-containing protein</fullName>
    </recommendedName>
</protein>
<keyword evidence="6" id="KW-0539">Nucleus</keyword>
<dbReference type="GO" id="GO:0003712">
    <property type="term" value="F:transcription coregulator activity"/>
    <property type="evidence" value="ECO:0007669"/>
    <property type="project" value="TreeGrafter"/>
</dbReference>
<evidence type="ECO:0000256" key="2">
    <source>
        <dbReference type="ARBA" id="ARBA00006283"/>
    </source>
</evidence>
<reference evidence="9 10" key="1">
    <citation type="journal article" date="2017" name="Genome Biol.">
        <title>New reference genome sequences of hot pepper reveal the massive evolution of plant disease-resistance genes by retroduplication.</title>
        <authorList>
            <person name="Kim S."/>
            <person name="Park J."/>
            <person name="Yeom S.I."/>
            <person name="Kim Y.M."/>
            <person name="Seo E."/>
            <person name="Kim K.T."/>
            <person name="Kim M.S."/>
            <person name="Lee J.M."/>
            <person name="Cheong K."/>
            <person name="Shin H.S."/>
            <person name="Kim S.B."/>
            <person name="Han K."/>
            <person name="Lee J."/>
            <person name="Park M."/>
            <person name="Lee H.A."/>
            <person name="Lee H.Y."/>
            <person name="Lee Y."/>
            <person name="Oh S."/>
            <person name="Lee J.H."/>
            <person name="Choi E."/>
            <person name="Choi E."/>
            <person name="Lee S.E."/>
            <person name="Jeon J."/>
            <person name="Kim H."/>
            <person name="Choi G."/>
            <person name="Song H."/>
            <person name="Lee J."/>
            <person name="Lee S.C."/>
            <person name="Kwon J.K."/>
            <person name="Lee H.Y."/>
            <person name="Koo N."/>
            <person name="Hong Y."/>
            <person name="Kim R.W."/>
            <person name="Kang W.H."/>
            <person name="Huh J.H."/>
            <person name="Kang B.C."/>
            <person name="Yang T.J."/>
            <person name="Lee Y.H."/>
            <person name="Bennetzen J.L."/>
            <person name="Choi D."/>
        </authorList>
    </citation>
    <scope>NUCLEOTIDE SEQUENCE [LARGE SCALE GENOMIC DNA]</scope>
    <source>
        <strain evidence="10">cv. PBC81</strain>
    </source>
</reference>
<dbReference type="PANTHER" id="PTHR13286">
    <property type="entry name" value="SAP30"/>
    <property type="match status" value="1"/>
</dbReference>
<dbReference type="InterPro" id="IPR024145">
    <property type="entry name" value="His_deAcase_SAP30/SAP30L"/>
</dbReference>
<feature type="domain" description="Histone deacetylase complex subunit SAP30 Sin3 binding" evidence="8">
    <location>
        <begin position="67"/>
        <end position="105"/>
    </location>
</feature>
<dbReference type="PANTHER" id="PTHR13286:SF6">
    <property type="entry name" value="HISTONE DEACETYLASE COMPLEX SUBUNIT SAP30L-RELATED"/>
    <property type="match status" value="1"/>
</dbReference>
<keyword evidence="3" id="KW-0678">Repressor</keyword>
<dbReference type="GO" id="GO:0000118">
    <property type="term" value="C:histone deacetylase complex"/>
    <property type="evidence" value="ECO:0007669"/>
    <property type="project" value="TreeGrafter"/>
</dbReference>
<dbReference type="Proteomes" id="UP000224567">
    <property type="component" value="Unassembled WGS sequence"/>
</dbReference>
<dbReference type="InterPro" id="IPR038291">
    <property type="entry name" value="SAP30_C_sf"/>
</dbReference>
<dbReference type="EMBL" id="MLFT02000011">
    <property type="protein sequence ID" value="PHT34678.1"/>
    <property type="molecule type" value="Genomic_DNA"/>
</dbReference>
<evidence type="ECO:0000313" key="9">
    <source>
        <dbReference type="EMBL" id="PHT34678.1"/>
    </source>
</evidence>
<dbReference type="Pfam" id="PF13867">
    <property type="entry name" value="SAP30_Sin3_bdg"/>
    <property type="match status" value="1"/>
</dbReference>
<keyword evidence="5" id="KW-0804">Transcription</keyword>
<comment type="subcellular location">
    <subcellularLocation>
        <location evidence="1">Nucleus</location>
    </subcellularLocation>
</comment>
<reference evidence="10" key="2">
    <citation type="journal article" date="2017" name="J. Anim. Genet.">
        <title>Multiple reference genome sequences of hot pepper reveal the massive evolution of plant disease resistance genes by retroduplication.</title>
        <authorList>
            <person name="Kim S."/>
            <person name="Park J."/>
            <person name="Yeom S.-I."/>
            <person name="Kim Y.-M."/>
            <person name="Seo E."/>
            <person name="Kim K.-T."/>
            <person name="Kim M.-S."/>
            <person name="Lee J.M."/>
            <person name="Cheong K."/>
            <person name="Shin H.-S."/>
            <person name="Kim S.-B."/>
            <person name="Han K."/>
            <person name="Lee J."/>
            <person name="Park M."/>
            <person name="Lee H.-A."/>
            <person name="Lee H.-Y."/>
            <person name="Lee Y."/>
            <person name="Oh S."/>
            <person name="Lee J.H."/>
            <person name="Choi E."/>
            <person name="Choi E."/>
            <person name="Lee S.E."/>
            <person name="Jeon J."/>
            <person name="Kim H."/>
            <person name="Choi G."/>
            <person name="Song H."/>
            <person name="Lee J."/>
            <person name="Lee S.-C."/>
            <person name="Kwon J.-K."/>
            <person name="Lee H.-Y."/>
            <person name="Koo N."/>
            <person name="Hong Y."/>
            <person name="Kim R.W."/>
            <person name="Kang W.-H."/>
            <person name="Huh J.H."/>
            <person name="Kang B.-C."/>
            <person name="Yang T.-J."/>
            <person name="Lee Y.-H."/>
            <person name="Bennetzen J.L."/>
            <person name="Choi D."/>
        </authorList>
    </citation>
    <scope>NUCLEOTIDE SEQUENCE [LARGE SCALE GENOMIC DNA]</scope>
    <source>
        <strain evidence="10">cv. PBC81</strain>
    </source>
</reference>
<evidence type="ECO:0000256" key="6">
    <source>
        <dbReference type="ARBA" id="ARBA00023242"/>
    </source>
</evidence>
<comment type="similarity">
    <text evidence="2">Belongs to the SAP30 family.</text>
</comment>
<dbReference type="GO" id="GO:0006355">
    <property type="term" value="P:regulation of DNA-templated transcription"/>
    <property type="evidence" value="ECO:0007669"/>
    <property type="project" value="TreeGrafter"/>
</dbReference>
<evidence type="ECO:0000313" key="10">
    <source>
        <dbReference type="Proteomes" id="UP000224567"/>
    </source>
</evidence>
<comment type="caution">
    <text evidence="9">The sequence shown here is derived from an EMBL/GenBank/DDBJ whole genome shotgun (WGS) entry which is preliminary data.</text>
</comment>
<feature type="compositionally biased region" description="Basic residues" evidence="7">
    <location>
        <begin position="20"/>
        <end position="29"/>
    </location>
</feature>
<evidence type="ECO:0000256" key="5">
    <source>
        <dbReference type="ARBA" id="ARBA00023163"/>
    </source>
</evidence>
<proteinExistence type="inferred from homology"/>
<evidence type="ECO:0000256" key="3">
    <source>
        <dbReference type="ARBA" id="ARBA00022491"/>
    </source>
</evidence>
<evidence type="ECO:0000256" key="4">
    <source>
        <dbReference type="ARBA" id="ARBA00023015"/>
    </source>
</evidence>
<organism evidence="9 10">
    <name type="scientific">Capsicum baccatum</name>
    <name type="common">Peruvian pepper</name>
    <dbReference type="NCBI Taxonomy" id="33114"/>
    <lineage>
        <taxon>Eukaryota</taxon>
        <taxon>Viridiplantae</taxon>
        <taxon>Streptophyta</taxon>
        <taxon>Embryophyta</taxon>
        <taxon>Tracheophyta</taxon>
        <taxon>Spermatophyta</taxon>
        <taxon>Magnoliopsida</taxon>
        <taxon>eudicotyledons</taxon>
        <taxon>Gunneridae</taxon>
        <taxon>Pentapetalae</taxon>
        <taxon>asterids</taxon>
        <taxon>lamiids</taxon>
        <taxon>Solanales</taxon>
        <taxon>Solanaceae</taxon>
        <taxon>Solanoideae</taxon>
        <taxon>Capsiceae</taxon>
        <taxon>Capsicum</taxon>
    </lineage>
</organism>
<evidence type="ECO:0000256" key="7">
    <source>
        <dbReference type="SAM" id="MobiDB-lite"/>
    </source>
</evidence>
<accession>A0A2G2VNW8</accession>
<evidence type="ECO:0000259" key="8">
    <source>
        <dbReference type="Pfam" id="PF13867"/>
    </source>
</evidence>
<dbReference type="OrthoDB" id="510958at2759"/>
<evidence type="ECO:0000256" key="1">
    <source>
        <dbReference type="ARBA" id="ARBA00004123"/>
    </source>
</evidence>
<sequence length="150" mass="16859">MDLGTVECNSYLGASDDTRKSHRSRHCAHKSLGSSHKAMGRSLSCDSQSKGSISTHRGSMKVDLSKLEMVALWRYWRHFNLREAIPNPSKEQLITVVQRHFTSQVTNVGLPKVSDALSGEIWEIKKERTRKCSGYGKLLGWDLRSVSLTV</sequence>
<gene>
    <name evidence="9" type="ORF">CQW23_26478</name>
</gene>
<dbReference type="InterPro" id="IPR025718">
    <property type="entry name" value="SAP30_Sin3-bd"/>
</dbReference>
<keyword evidence="4" id="KW-0805">Transcription regulation</keyword>
<feature type="region of interest" description="Disordered" evidence="7">
    <location>
        <begin position="14"/>
        <end position="52"/>
    </location>
</feature>
<dbReference type="AlphaFoldDB" id="A0A2G2VNW8"/>